<evidence type="ECO:0000256" key="6">
    <source>
        <dbReference type="SAM" id="MobiDB-lite"/>
    </source>
</evidence>
<dbReference type="InterPro" id="IPR054722">
    <property type="entry name" value="PolX-like_BBD"/>
</dbReference>
<keyword evidence="1" id="KW-0645">Protease</keyword>
<evidence type="ECO:0000256" key="4">
    <source>
        <dbReference type="ARBA" id="ARBA00022801"/>
    </source>
</evidence>
<proteinExistence type="predicted"/>
<dbReference type="Pfam" id="PF13976">
    <property type="entry name" value="gag_pre-integrs"/>
    <property type="match status" value="1"/>
</dbReference>
<keyword evidence="2" id="KW-0479">Metal-binding</keyword>
<dbReference type="InterPro" id="IPR036397">
    <property type="entry name" value="RNaseH_sf"/>
</dbReference>
<evidence type="ECO:0000256" key="2">
    <source>
        <dbReference type="ARBA" id="ARBA00022723"/>
    </source>
</evidence>
<feature type="compositionally biased region" description="Gly residues" evidence="6">
    <location>
        <begin position="222"/>
        <end position="238"/>
    </location>
</feature>
<dbReference type="Pfam" id="PF25597">
    <property type="entry name" value="SH3_retrovirus"/>
    <property type="match status" value="1"/>
</dbReference>
<feature type="region of interest" description="Disordered" evidence="6">
    <location>
        <begin position="215"/>
        <end position="238"/>
    </location>
</feature>
<dbReference type="InterPro" id="IPR043502">
    <property type="entry name" value="DNA/RNA_pol_sf"/>
</dbReference>
<dbReference type="GO" id="GO:0015074">
    <property type="term" value="P:DNA integration"/>
    <property type="evidence" value="ECO:0007669"/>
    <property type="project" value="InterPro"/>
</dbReference>
<dbReference type="EMBL" id="GEVM01025878">
    <property type="protein sequence ID" value="JAU80060.1"/>
    <property type="molecule type" value="Transcribed_RNA"/>
</dbReference>
<dbReference type="PROSITE" id="PS50158">
    <property type="entry name" value="ZF_CCHC"/>
    <property type="match status" value="1"/>
</dbReference>
<feature type="region of interest" description="Disordered" evidence="6">
    <location>
        <begin position="741"/>
        <end position="761"/>
    </location>
</feature>
<dbReference type="Gene3D" id="3.30.420.10">
    <property type="entry name" value="Ribonuclease H-like superfamily/Ribonuclease H"/>
    <property type="match status" value="1"/>
</dbReference>
<dbReference type="GO" id="GO:0003676">
    <property type="term" value="F:nucleic acid binding"/>
    <property type="evidence" value="ECO:0007669"/>
    <property type="project" value="InterPro"/>
</dbReference>
<dbReference type="PANTHER" id="PTHR42648:SF18">
    <property type="entry name" value="RETROTRANSPOSON, UNCLASSIFIED-LIKE PROTEIN"/>
    <property type="match status" value="1"/>
</dbReference>
<dbReference type="InterPro" id="IPR001584">
    <property type="entry name" value="Integrase_cat-core"/>
</dbReference>
<dbReference type="InterPro" id="IPR012337">
    <property type="entry name" value="RNaseH-like_sf"/>
</dbReference>
<reference evidence="9" key="1">
    <citation type="submission" date="2016-07" db="EMBL/GenBank/DDBJ databases">
        <title>De novo transcriptome assembly of four accessions of the metal hyperaccumulator plant Noccaea caerulescens.</title>
        <authorList>
            <person name="Blande D."/>
            <person name="Halimaa P."/>
            <person name="Tervahauta A.I."/>
            <person name="Aarts M.G."/>
            <person name="Karenlampi S.O."/>
        </authorList>
    </citation>
    <scope>NUCLEOTIDE SEQUENCE</scope>
</reference>
<keyword evidence="4" id="KW-0378">Hydrolase</keyword>
<evidence type="ECO:0000256" key="5">
    <source>
        <dbReference type="PROSITE-ProRule" id="PRU00047"/>
    </source>
</evidence>
<dbReference type="InterPro" id="IPR013103">
    <property type="entry name" value="RVT_2"/>
</dbReference>
<dbReference type="PROSITE" id="PS50994">
    <property type="entry name" value="INTEGRASE"/>
    <property type="match status" value="1"/>
</dbReference>
<dbReference type="InterPro" id="IPR036875">
    <property type="entry name" value="Znf_CCHC_sf"/>
</dbReference>
<dbReference type="InterPro" id="IPR025724">
    <property type="entry name" value="GAG-pre-integrase_dom"/>
</dbReference>
<dbReference type="InterPro" id="IPR057670">
    <property type="entry name" value="SH3_retrovirus"/>
</dbReference>
<keyword evidence="5" id="KW-0862">Zinc</keyword>
<dbReference type="Pfam" id="PF14223">
    <property type="entry name" value="Retrotran_gag_2"/>
    <property type="match status" value="1"/>
</dbReference>
<feature type="domain" description="Integrase catalytic" evidence="8">
    <location>
        <begin position="481"/>
        <end position="657"/>
    </location>
</feature>
<accession>A0A1J3IL10</accession>
<dbReference type="SUPFAM" id="SSF56672">
    <property type="entry name" value="DNA/RNA polymerases"/>
    <property type="match status" value="1"/>
</dbReference>
<dbReference type="Gene3D" id="4.10.60.10">
    <property type="entry name" value="Zinc finger, CCHC-type"/>
    <property type="match status" value="1"/>
</dbReference>
<feature type="domain" description="CCHC-type" evidence="7">
    <location>
        <begin position="251"/>
        <end position="266"/>
    </location>
</feature>
<dbReference type="SUPFAM" id="SSF57756">
    <property type="entry name" value="Retrovirus zinc finger-like domains"/>
    <property type="match status" value="1"/>
</dbReference>
<gene>
    <name evidence="10" type="ORF">MP_TR4903_c0_g1_i1_g.13092</name>
    <name evidence="9" type="ORF">MP_TR4903_c0_g2_i1_g.13103</name>
</gene>
<dbReference type="SMART" id="SM00343">
    <property type="entry name" value="ZnF_C2HC"/>
    <property type="match status" value="1"/>
</dbReference>
<evidence type="ECO:0000256" key="1">
    <source>
        <dbReference type="ARBA" id="ARBA00022670"/>
    </source>
</evidence>
<evidence type="ECO:0000313" key="10">
    <source>
        <dbReference type="EMBL" id="JAU98220.1"/>
    </source>
</evidence>
<dbReference type="SUPFAM" id="SSF53098">
    <property type="entry name" value="Ribonuclease H-like"/>
    <property type="match status" value="1"/>
</dbReference>
<dbReference type="Pfam" id="PF00665">
    <property type="entry name" value="rve"/>
    <property type="match status" value="1"/>
</dbReference>
<dbReference type="AlphaFoldDB" id="A0A1J3IL10"/>
<keyword evidence="3" id="KW-0064">Aspartyl protease</keyword>
<protein>
    <submittedName>
        <fullName evidence="9">Retrovirus-related Pol polyprotein from transposon TNT 1-94</fullName>
    </submittedName>
</protein>
<feature type="compositionally biased region" description="Basic and acidic residues" evidence="6">
    <location>
        <begin position="1146"/>
        <end position="1165"/>
    </location>
</feature>
<organism evidence="9">
    <name type="scientific">Noccaea caerulescens</name>
    <name type="common">Alpine penny-cress</name>
    <name type="synonym">Thlaspi caerulescens</name>
    <dbReference type="NCBI Taxonomy" id="107243"/>
    <lineage>
        <taxon>Eukaryota</taxon>
        <taxon>Viridiplantae</taxon>
        <taxon>Streptophyta</taxon>
        <taxon>Embryophyta</taxon>
        <taxon>Tracheophyta</taxon>
        <taxon>Spermatophyta</taxon>
        <taxon>Magnoliopsida</taxon>
        <taxon>eudicotyledons</taxon>
        <taxon>Gunneridae</taxon>
        <taxon>Pentapetalae</taxon>
        <taxon>rosids</taxon>
        <taxon>malvids</taxon>
        <taxon>Brassicales</taxon>
        <taxon>Brassicaceae</taxon>
        <taxon>Coluteocarpeae</taxon>
        <taxon>Noccaea</taxon>
    </lineage>
</organism>
<dbReference type="PANTHER" id="PTHR42648">
    <property type="entry name" value="TRANSPOSASE, PUTATIVE-RELATED"/>
    <property type="match status" value="1"/>
</dbReference>
<dbReference type="GO" id="GO:0006508">
    <property type="term" value="P:proteolysis"/>
    <property type="evidence" value="ECO:0007669"/>
    <property type="project" value="UniProtKB-KW"/>
</dbReference>
<name>A0A1J3IL10_NOCCA</name>
<dbReference type="Pfam" id="PF22936">
    <property type="entry name" value="Pol_BBD"/>
    <property type="match status" value="1"/>
</dbReference>
<evidence type="ECO:0000259" key="7">
    <source>
        <dbReference type="PROSITE" id="PS50158"/>
    </source>
</evidence>
<keyword evidence="5" id="KW-0863">Zinc-finger</keyword>
<evidence type="ECO:0000313" key="9">
    <source>
        <dbReference type="EMBL" id="JAU80060.1"/>
    </source>
</evidence>
<feature type="region of interest" description="Disordered" evidence="6">
    <location>
        <begin position="1141"/>
        <end position="1165"/>
    </location>
</feature>
<evidence type="ECO:0000256" key="3">
    <source>
        <dbReference type="ARBA" id="ARBA00022750"/>
    </source>
</evidence>
<dbReference type="EMBL" id="GEVM01007718">
    <property type="protein sequence ID" value="JAU98220.1"/>
    <property type="molecule type" value="Transcribed_RNA"/>
</dbReference>
<dbReference type="GO" id="GO:0008270">
    <property type="term" value="F:zinc ion binding"/>
    <property type="evidence" value="ECO:0007669"/>
    <property type="project" value="UniProtKB-KW"/>
</dbReference>
<dbReference type="InterPro" id="IPR039537">
    <property type="entry name" value="Retrotran_Ty1/copia-like"/>
</dbReference>
<dbReference type="GO" id="GO:0004190">
    <property type="term" value="F:aspartic-type endopeptidase activity"/>
    <property type="evidence" value="ECO:0007669"/>
    <property type="project" value="UniProtKB-KW"/>
</dbReference>
<dbReference type="Pfam" id="PF07727">
    <property type="entry name" value="RVT_2"/>
    <property type="match status" value="1"/>
</dbReference>
<dbReference type="InterPro" id="IPR001878">
    <property type="entry name" value="Znf_CCHC"/>
</dbReference>
<evidence type="ECO:0000259" key="8">
    <source>
        <dbReference type="PROSITE" id="PS50994"/>
    </source>
</evidence>
<sequence length="1165" mass="135457">MSEKESVIIPKFDGDYEHWAMLMENLIRSKEWWDIVETGVPQVERGVILTGPQRTELAEKTVKDHKVKNYLFASIDKTILKTILQKETSKDLWESMKRKYQGNDRVQSAQLQRLRRSFEVLEMKLGETITGYFSRVMEVTNTMRNLGEDMPDSKVVEKILRTLVEKFTYVVCAIEESNNIKDLTVDGLQSSLMVHEQNLRRHDVEERVLKVEGQWRQDGGRGRGGSPSRGRGRGGYQGRGRGFVSRDTVECFKCHKLGHYKSECPSWGKEANYAEIEEDLLLMAHVEQINEEEKHVWFLDSGCSNHMCGAKEWFIELDYGYKQNVKLGDDRKMAVEGKGKLRLEIDGRAQVISDVYFVPGLKNNLFSVGQLQQKGLRFIIEDDVCEVWHKVERRMVMHSTMTKNRMFVILASVRKAREIEEERCLQVAEKTDNLWHKRFGHLNHKGLRSLADKKMVNGLPKFTHEEEIAVCEICLKGKQIRESIPRESLWKSTQVLQLVHTDICGPINPTSESGKRYILNFIDDFSRKCWTYLLSEKSETFQFFKEFQAETERESGQKLICLRSDRGGEYNSREFEEHCKEFGIKRQLTAAYTPQQNGVAERKNRSVMNMTRCMLMEMSVPRKFWPEAVQYAVYVLNRSPSKALNDITPEEMWSNWKPSVEHLKIFGSLAYALVPYQRRIKLDEKSIKCVMFGVSKESKAYRLYEPDTGKILISRDVHFDESRGWEWEDKLLEQELVWDDSESKPAEEAVPETNHNEQQVPEGIEEEAIEEETHQQPPPVETRVGRQRQHPVWMKDYVTGNAKILITEEEDEILALFIGPDDPEYFEDAVELDVWKKAMEAEITSIEENNTWELMELPEGAKVIGLKWIFKTKFNEKGEVDKFKARLVAKGYHQRYGVDFYEVFAPVAKWDTIRLILALAAEKEWKIFQLDVKSAFLQGDLEEDVFVEQPKGFEVEDESSKVYKLKKALYGLKQAPRAWYSRIEGYFEKEGFQKCYCEHTLFVKKEGSDILIVSLYVDDLIYTGSSMTMTENFKRLMMEEFSMTDLGMMKYFLGVEVIQDERGIFINQKKYAAEIIKKYGMEECNSVKNPIVPGQKLTKAGAGEAVDPTEFKQLIGSLRYLTTTRPDLIYSVNLASRYMESPNEQHMSRELKDSEYNTSMEKKQI</sequence>